<accession>A0A5Q4ZE39</accession>
<dbReference type="AlphaFoldDB" id="A0A5Q4ZE39"/>
<protein>
    <submittedName>
        <fullName evidence="1">Uncharacterized protein</fullName>
    </submittedName>
</protein>
<gene>
    <name evidence="1" type="ORF">PDMSB3_2497</name>
</gene>
<reference evidence="1 2" key="1">
    <citation type="submission" date="2019-08" db="EMBL/GenBank/DDBJ databases">
        <authorList>
            <person name="Herpell B J."/>
        </authorList>
    </citation>
    <scope>NUCLEOTIDE SEQUENCE [LARGE SCALE GENOMIC DNA]</scope>
    <source>
        <strain evidence="2">Msb3</strain>
    </source>
</reference>
<dbReference type="EMBL" id="LR699554">
    <property type="protein sequence ID" value="VVD33781.1"/>
    <property type="molecule type" value="Genomic_DNA"/>
</dbReference>
<proteinExistence type="predicted"/>
<organism evidence="1 2">
    <name type="scientific">Paraburkholderia dioscoreae</name>
    <dbReference type="NCBI Taxonomy" id="2604047"/>
    <lineage>
        <taxon>Bacteria</taxon>
        <taxon>Pseudomonadati</taxon>
        <taxon>Pseudomonadota</taxon>
        <taxon>Betaproteobacteria</taxon>
        <taxon>Burkholderiales</taxon>
        <taxon>Burkholderiaceae</taxon>
        <taxon>Paraburkholderia</taxon>
    </lineage>
</organism>
<evidence type="ECO:0000313" key="1">
    <source>
        <dbReference type="EMBL" id="VVD33781.1"/>
    </source>
</evidence>
<evidence type="ECO:0000313" key="2">
    <source>
        <dbReference type="Proteomes" id="UP000325811"/>
    </source>
</evidence>
<keyword evidence="2" id="KW-1185">Reference proteome</keyword>
<dbReference type="Proteomes" id="UP000325811">
    <property type="component" value="Chromosome II"/>
</dbReference>
<name>A0A5Q4ZE39_9BURK</name>
<sequence>MDNPTPIRASMPYAYALTYRSTTSIPNN</sequence>
<dbReference type="KEGG" id="pdio:PDMSB3_2497.1"/>